<dbReference type="EMBL" id="ANIZ01005010">
    <property type="protein sequence ID" value="ETI29616.1"/>
    <property type="molecule type" value="Genomic_DNA"/>
</dbReference>
<protein>
    <submittedName>
        <fullName evidence="2">Uncharacterized protein</fullName>
    </submittedName>
</protein>
<organism evidence="2 3">
    <name type="scientific">Phytophthora nicotianae P1569</name>
    <dbReference type="NCBI Taxonomy" id="1317065"/>
    <lineage>
        <taxon>Eukaryota</taxon>
        <taxon>Sar</taxon>
        <taxon>Stramenopiles</taxon>
        <taxon>Oomycota</taxon>
        <taxon>Peronosporomycetes</taxon>
        <taxon>Peronosporales</taxon>
        <taxon>Peronosporaceae</taxon>
        <taxon>Phytophthora</taxon>
    </lineage>
</organism>
<accession>V9DSH7</accession>
<feature type="compositionally biased region" description="Basic residues" evidence="1">
    <location>
        <begin position="18"/>
        <end position="31"/>
    </location>
</feature>
<evidence type="ECO:0000256" key="1">
    <source>
        <dbReference type="SAM" id="MobiDB-lite"/>
    </source>
</evidence>
<dbReference type="HOGENOM" id="CLU_2872537_0_0_1"/>
<dbReference type="Proteomes" id="UP000018721">
    <property type="component" value="Unassembled WGS sequence"/>
</dbReference>
<reference evidence="2 3" key="1">
    <citation type="submission" date="2013-11" db="EMBL/GenBank/DDBJ databases">
        <title>The Genome Sequence of Phytophthora parasitica P1569.</title>
        <authorList>
            <consortium name="The Broad Institute Genomics Platform"/>
            <person name="Russ C."/>
            <person name="Tyler B."/>
            <person name="Panabieres F."/>
            <person name="Shan W."/>
            <person name="Tripathy S."/>
            <person name="Grunwald N."/>
            <person name="Machado M."/>
            <person name="Johnson C.S."/>
            <person name="Arredondo F."/>
            <person name="Hong C."/>
            <person name="Coffey M."/>
            <person name="Young S.K."/>
            <person name="Zeng Q."/>
            <person name="Gargeya S."/>
            <person name="Fitzgerald M."/>
            <person name="Abouelleil A."/>
            <person name="Alvarado L."/>
            <person name="Chapman S.B."/>
            <person name="Gainer-Dewar J."/>
            <person name="Goldberg J."/>
            <person name="Griggs A."/>
            <person name="Gujja S."/>
            <person name="Hansen M."/>
            <person name="Howarth C."/>
            <person name="Imamovic A."/>
            <person name="Ireland A."/>
            <person name="Larimer J."/>
            <person name="McCowan C."/>
            <person name="Murphy C."/>
            <person name="Pearson M."/>
            <person name="Poon T.W."/>
            <person name="Priest M."/>
            <person name="Roberts A."/>
            <person name="Saif S."/>
            <person name="Shea T."/>
            <person name="Sykes S."/>
            <person name="Wortman J."/>
            <person name="Nusbaum C."/>
            <person name="Birren B."/>
        </authorList>
    </citation>
    <scope>NUCLEOTIDE SEQUENCE [LARGE SCALE GENOMIC DNA]</scope>
    <source>
        <strain evidence="2 3">P1569</strain>
    </source>
</reference>
<keyword evidence="3" id="KW-1185">Reference proteome</keyword>
<proteinExistence type="predicted"/>
<dbReference type="AlphaFoldDB" id="V9DSH7"/>
<evidence type="ECO:0000313" key="2">
    <source>
        <dbReference type="EMBL" id="ETI29616.1"/>
    </source>
</evidence>
<sequence length="64" mass="7373">MLRNHKEHPFSVEAGAQRKNRVQHKPKPKKQRTLEASVAMSSDEVRVLSTGGYFWSTVYNSSER</sequence>
<feature type="region of interest" description="Disordered" evidence="1">
    <location>
        <begin position="1"/>
        <end position="37"/>
    </location>
</feature>
<name>V9DSH7_PHYNI</name>
<evidence type="ECO:0000313" key="3">
    <source>
        <dbReference type="Proteomes" id="UP000018721"/>
    </source>
</evidence>
<gene>
    <name evidence="2" type="ORF">F443_23269</name>
</gene>
<comment type="caution">
    <text evidence="2">The sequence shown here is derived from an EMBL/GenBank/DDBJ whole genome shotgun (WGS) entry which is preliminary data.</text>
</comment>